<dbReference type="InterPro" id="IPR021858">
    <property type="entry name" value="Fun_TF"/>
</dbReference>
<reference evidence="4 5" key="1">
    <citation type="submission" date="2018-02" db="EMBL/GenBank/DDBJ databases">
        <title>The genomes of Aspergillus section Nigri reveals drivers in fungal speciation.</title>
        <authorList>
            <consortium name="DOE Joint Genome Institute"/>
            <person name="Vesth T.C."/>
            <person name="Nybo J."/>
            <person name="Theobald S."/>
            <person name="Brandl J."/>
            <person name="Frisvad J.C."/>
            <person name="Nielsen K.F."/>
            <person name="Lyhne E.K."/>
            <person name="Kogle M.E."/>
            <person name="Kuo A."/>
            <person name="Riley R."/>
            <person name="Clum A."/>
            <person name="Nolan M."/>
            <person name="Lipzen A."/>
            <person name="Salamov A."/>
            <person name="Henrissat B."/>
            <person name="Wiebenga A."/>
            <person name="De vries R.P."/>
            <person name="Grigoriev I.V."/>
            <person name="Mortensen U.H."/>
            <person name="Andersen M.R."/>
            <person name="Baker S.E."/>
        </authorList>
    </citation>
    <scope>NUCLEOTIDE SEQUENCE [LARGE SCALE GENOMIC DNA]</scope>
    <source>
        <strain evidence="4 5">CBS 707.79</strain>
    </source>
</reference>
<sequence length="353" mass="39749">MDLSTTKSPGLAYGLRVRITAPVQSRRLEAIEHYRAGLRLLVSSVQDITQPSELDFILAALWLMIYLERLYGDGTGEFFSTHLRGAASVIQEKVKKIPQDRPEDHGLELSSPLDTTTCEDSQNTQSASPCRVKTPERGNIACLSSQIIFWIALAETVQLRYMLSKLASIHESTPENSSEVDADTQSLACAIEDVKLRYKNILEIATSLEIPKDGPQRRFVLSVWNVVSFYYAVVLCFHSITNHSISTAKPVRRSTIRKIIDLAFRAYCDGGDDGMYRIAWLLCVVVTESEDEIHRDWIIKRFEVLGKAGEDFRRAHQALEKAFSVGEGRSRSYVPRVGYFEVLRQSANAPFVI</sequence>
<dbReference type="Proteomes" id="UP000247810">
    <property type="component" value="Unassembled WGS sequence"/>
</dbReference>
<evidence type="ECO:0000256" key="1">
    <source>
        <dbReference type="ARBA" id="ARBA00004123"/>
    </source>
</evidence>
<evidence type="ECO:0000256" key="3">
    <source>
        <dbReference type="SAM" id="MobiDB-lite"/>
    </source>
</evidence>
<dbReference type="AlphaFoldDB" id="A0A319F4Y6"/>
<name>A0A319F4Y6_9EURO</name>
<evidence type="ECO:0000313" key="4">
    <source>
        <dbReference type="EMBL" id="PYI00163.1"/>
    </source>
</evidence>
<protein>
    <recommendedName>
        <fullName evidence="6">Zn(II)2Cys6 transcription factor</fullName>
    </recommendedName>
</protein>
<feature type="compositionally biased region" description="Basic and acidic residues" evidence="3">
    <location>
        <begin position="97"/>
        <end position="107"/>
    </location>
</feature>
<keyword evidence="2" id="KW-0539">Nucleus</keyword>
<feature type="compositionally biased region" description="Polar residues" evidence="3">
    <location>
        <begin position="112"/>
        <end position="128"/>
    </location>
</feature>
<dbReference type="VEuPathDB" id="FungiDB:BO71DRAFT_455010"/>
<evidence type="ECO:0000256" key="2">
    <source>
        <dbReference type="ARBA" id="ARBA00023242"/>
    </source>
</evidence>
<dbReference type="EMBL" id="KZ825797">
    <property type="protein sequence ID" value="PYI00163.1"/>
    <property type="molecule type" value="Genomic_DNA"/>
</dbReference>
<gene>
    <name evidence="4" type="ORF">BO71DRAFT_455010</name>
</gene>
<feature type="region of interest" description="Disordered" evidence="3">
    <location>
        <begin position="97"/>
        <end position="132"/>
    </location>
</feature>
<dbReference type="PANTHER" id="PTHR37534">
    <property type="entry name" value="TRANSCRIPTIONAL ACTIVATOR PROTEIN UGA3"/>
    <property type="match status" value="1"/>
</dbReference>
<comment type="subcellular location">
    <subcellularLocation>
        <location evidence="1">Nucleus</location>
    </subcellularLocation>
</comment>
<dbReference type="Pfam" id="PF11951">
    <property type="entry name" value="Fungal_trans_2"/>
    <property type="match status" value="1"/>
</dbReference>
<keyword evidence="5" id="KW-1185">Reference proteome</keyword>
<dbReference type="OrthoDB" id="4356994at2759"/>
<proteinExistence type="predicted"/>
<dbReference type="PANTHER" id="PTHR37534:SF46">
    <property type="entry name" value="ZN(II)2CYS6 TRANSCRIPTION FACTOR (EUROFUNG)"/>
    <property type="match status" value="1"/>
</dbReference>
<organism evidence="4 5">
    <name type="scientific">Aspergillus ellipticus CBS 707.79</name>
    <dbReference type="NCBI Taxonomy" id="1448320"/>
    <lineage>
        <taxon>Eukaryota</taxon>
        <taxon>Fungi</taxon>
        <taxon>Dikarya</taxon>
        <taxon>Ascomycota</taxon>
        <taxon>Pezizomycotina</taxon>
        <taxon>Eurotiomycetes</taxon>
        <taxon>Eurotiomycetidae</taxon>
        <taxon>Eurotiales</taxon>
        <taxon>Aspergillaceae</taxon>
        <taxon>Aspergillus</taxon>
        <taxon>Aspergillus subgen. Circumdati</taxon>
    </lineage>
</organism>
<dbReference type="GO" id="GO:0005634">
    <property type="term" value="C:nucleus"/>
    <property type="evidence" value="ECO:0007669"/>
    <property type="project" value="UniProtKB-SubCell"/>
</dbReference>
<accession>A0A319F4Y6</accession>
<evidence type="ECO:0008006" key="6">
    <source>
        <dbReference type="Google" id="ProtNLM"/>
    </source>
</evidence>
<evidence type="ECO:0000313" key="5">
    <source>
        <dbReference type="Proteomes" id="UP000247810"/>
    </source>
</evidence>
<dbReference type="STRING" id="1448320.A0A319F4Y6"/>